<evidence type="ECO:0000259" key="1">
    <source>
        <dbReference type="Pfam" id="PF08401"/>
    </source>
</evidence>
<reference evidence="3 4" key="1">
    <citation type="submission" date="2018-08" db="EMBL/GenBank/DDBJ databases">
        <title>A genome reference for cultivated species of the human gut microbiota.</title>
        <authorList>
            <person name="Zou Y."/>
            <person name="Xue W."/>
            <person name="Luo G."/>
        </authorList>
    </citation>
    <scope>NUCLEOTIDE SEQUENCE [LARGE SCALE GENOMIC DNA]</scope>
    <source>
        <strain evidence="3 4">OM08-14</strain>
    </source>
</reference>
<dbReference type="Pfam" id="PF08401">
    <property type="entry name" value="ArdcN"/>
    <property type="match status" value="1"/>
</dbReference>
<name>A0A3E4VW53_9BACT</name>
<sequence>MEKEKLREKALKMYAELMVQKIKEVDASDWQKPWFGTNFSGQAQNINGRRYNNFNQILLSFISEEKGYKVPVFLTFNQAKEMGASVLKGEKGFPVNLYTPIITDKEGNKISKEVYSSLTDAEKEAYTVKPYTTFYHVFNVEQTNFKEIQPEAWEHMLDQFSLEKHAQGNEYVNPFLDKLIKEQNWVCPIHLEKQDRAFYNWKEDAITLPTFEQFADKKEFYYTALHEMAHSTGHHSRLNRTFGKFGDESYSKEELVAELSSAFAGKQLGMNPLPRKENAQYLKGWLEAIDKDPEFLFKTLKDVGRSVTMIENSVSAVSNQQVVQPEQHPEIMKFYKDNDGIINASVKENDHIKDVVIYPRGNEFCFSMGNIGSKNMQTYFLTPGETKTVNDLLQNNILSKKIKSVRKTLILDGDTATIEYAGKNYDATDVIKTLKKDNINVDNISTSEWERLLKGQGLQLDKSKKAVYSITKTPAGYGMKVMSVAKNITKTANIEAEP</sequence>
<accession>A0A3E4VW53</accession>
<dbReference type="InterPro" id="IPR013610">
    <property type="entry name" value="ArdC_N"/>
</dbReference>
<feature type="domain" description="Polyvalent protein metallopeptidase" evidence="2">
    <location>
        <begin position="190"/>
        <end position="298"/>
    </location>
</feature>
<feature type="domain" description="N-terminal" evidence="1">
    <location>
        <begin position="14"/>
        <end position="138"/>
    </location>
</feature>
<evidence type="ECO:0000259" key="2">
    <source>
        <dbReference type="Pfam" id="PF18818"/>
    </source>
</evidence>
<organism evidence="3 4">
    <name type="scientific">Phocaeicola plebeius</name>
    <dbReference type="NCBI Taxonomy" id="310297"/>
    <lineage>
        <taxon>Bacteria</taxon>
        <taxon>Pseudomonadati</taxon>
        <taxon>Bacteroidota</taxon>
        <taxon>Bacteroidia</taxon>
        <taxon>Bacteroidales</taxon>
        <taxon>Bacteroidaceae</taxon>
        <taxon>Phocaeicola</taxon>
    </lineage>
</organism>
<dbReference type="GO" id="GO:0003697">
    <property type="term" value="F:single-stranded DNA binding"/>
    <property type="evidence" value="ECO:0007669"/>
    <property type="project" value="InterPro"/>
</dbReference>
<dbReference type="InterPro" id="IPR041459">
    <property type="entry name" value="MPTase-PolyVal"/>
</dbReference>
<dbReference type="Proteomes" id="UP000260780">
    <property type="component" value="Unassembled WGS sequence"/>
</dbReference>
<gene>
    <name evidence="3" type="ORF">DXC17_17210</name>
</gene>
<comment type="caution">
    <text evidence="3">The sequence shown here is derived from an EMBL/GenBank/DDBJ whole genome shotgun (WGS) entry which is preliminary data.</text>
</comment>
<protein>
    <submittedName>
        <fullName evidence="3">DUF1738 domain-containing protein</fullName>
    </submittedName>
</protein>
<dbReference type="AlphaFoldDB" id="A0A3E4VW53"/>
<evidence type="ECO:0000313" key="3">
    <source>
        <dbReference type="EMBL" id="RGM34196.1"/>
    </source>
</evidence>
<dbReference type="Pfam" id="PF18818">
    <property type="entry name" value="MPTase-PolyVal"/>
    <property type="match status" value="1"/>
</dbReference>
<evidence type="ECO:0000313" key="4">
    <source>
        <dbReference type="Proteomes" id="UP000260780"/>
    </source>
</evidence>
<dbReference type="RefSeq" id="WP_117748674.1">
    <property type="nucleotide sequence ID" value="NZ_CATWOP010000017.1"/>
</dbReference>
<dbReference type="EMBL" id="QSTF01000079">
    <property type="protein sequence ID" value="RGM34196.1"/>
    <property type="molecule type" value="Genomic_DNA"/>
</dbReference>
<proteinExistence type="predicted"/>